<name>A0A6V8N3K9_9BACT</name>
<organism evidence="1 2">
    <name type="scientific">Geomonas paludis</name>
    <dbReference type="NCBI Taxonomy" id="2740185"/>
    <lineage>
        <taxon>Bacteria</taxon>
        <taxon>Pseudomonadati</taxon>
        <taxon>Thermodesulfobacteriota</taxon>
        <taxon>Desulfuromonadia</taxon>
        <taxon>Geobacterales</taxon>
        <taxon>Geobacteraceae</taxon>
        <taxon>Geomonas</taxon>
    </lineage>
</organism>
<evidence type="ECO:0000313" key="1">
    <source>
        <dbReference type="EMBL" id="GFO65879.1"/>
    </source>
</evidence>
<proteinExistence type="predicted"/>
<dbReference type="Proteomes" id="UP000568888">
    <property type="component" value="Unassembled WGS sequence"/>
</dbReference>
<dbReference type="AlphaFoldDB" id="A0A6V8N3K9"/>
<comment type="caution">
    <text evidence="1">The sequence shown here is derived from an EMBL/GenBank/DDBJ whole genome shotgun (WGS) entry which is preliminary data.</text>
</comment>
<gene>
    <name evidence="1" type="ORF">GMPD_37980</name>
</gene>
<protein>
    <submittedName>
        <fullName evidence="1">Uncharacterized protein</fullName>
    </submittedName>
</protein>
<sequence>MGGNCDHDEMIWIVQHALANDNAGLYGLPKPNLIRKEVTLHRILEDTLDDAHLMGLQFNGGGE</sequence>
<evidence type="ECO:0000313" key="2">
    <source>
        <dbReference type="Proteomes" id="UP000568888"/>
    </source>
</evidence>
<dbReference type="EMBL" id="BLXY01000013">
    <property type="protein sequence ID" value="GFO65879.1"/>
    <property type="molecule type" value="Genomic_DNA"/>
</dbReference>
<accession>A0A6V8N3K9</accession>
<reference evidence="2" key="1">
    <citation type="submission" date="2020-06" db="EMBL/GenBank/DDBJ databases">
        <title>Draft genomic sequecing of Geomonas sp. Red736.</title>
        <authorList>
            <person name="Itoh H."/>
            <person name="Xu Z.X."/>
            <person name="Ushijima N."/>
            <person name="Masuda Y."/>
            <person name="Shiratori Y."/>
            <person name="Senoo K."/>
        </authorList>
    </citation>
    <scope>NUCLEOTIDE SEQUENCE [LARGE SCALE GENOMIC DNA]</scope>
    <source>
        <strain evidence="2">Red736</strain>
    </source>
</reference>